<dbReference type="EMBL" id="VWFV01000172">
    <property type="protein sequence ID" value="KAA4605475.1"/>
    <property type="molecule type" value="Genomic_DNA"/>
</dbReference>
<evidence type="ECO:0008006" key="2">
    <source>
        <dbReference type="Google" id="ProtNLM"/>
    </source>
</evidence>
<reference evidence="1" key="1">
    <citation type="journal article" date="2019" name="Nat. Med.">
        <title>A library of human gut bacterial isolates paired with longitudinal multiomics data enables mechanistic microbiome research.</title>
        <authorList>
            <person name="Poyet M."/>
            <person name="Groussin M."/>
            <person name="Gibbons S.M."/>
            <person name="Avila-Pacheco J."/>
            <person name="Jiang X."/>
            <person name="Kearney S.M."/>
            <person name="Perrotta A.R."/>
            <person name="Berdy B."/>
            <person name="Zhao S."/>
            <person name="Lieberman T.D."/>
            <person name="Swanson P.K."/>
            <person name="Smith M."/>
            <person name="Roesemann S."/>
            <person name="Alexander J.E."/>
            <person name="Rich S.A."/>
            <person name="Livny J."/>
            <person name="Vlamakis H."/>
            <person name="Clish C."/>
            <person name="Bullock K."/>
            <person name="Deik A."/>
            <person name="Scott J."/>
            <person name="Pierce K.A."/>
            <person name="Xavier R.J."/>
            <person name="Alm E.J."/>
        </authorList>
    </citation>
    <scope>NUCLEOTIDE SEQUENCE</scope>
    <source>
        <strain evidence="1">BIOML-A21</strain>
    </source>
</reference>
<gene>
    <name evidence="1" type="ORF">F3C24_27590</name>
</gene>
<sequence length="98" mass="11555">DISATNLLKIENIRHKISGTHFYIYKYTNELRLGSETKPNGITVFYKYDFLGRLTENYIMEFKDGDYQKRILNIYDYNYYYGSKIESGEVAIEKGGQL</sequence>
<comment type="caution">
    <text evidence="1">The sequence shown here is derived from an EMBL/GenBank/DDBJ whole genome shotgun (WGS) entry which is preliminary data.</text>
</comment>
<protein>
    <recommendedName>
        <fullName evidence="2">RHS repeat-associated core domain-containing protein</fullName>
    </recommendedName>
</protein>
<accession>A0A642B4X9</accession>
<evidence type="ECO:0000313" key="1">
    <source>
        <dbReference type="EMBL" id="KAA4605475.1"/>
    </source>
</evidence>
<proteinExistence type="predicted"/>
<dbReference type="AlphaFoldDB" id="A0A642B4X9"/>
<feature type="non-terminal residue" evidence="1">
    <location>
        <position position="1"/>
    </location>
</feature>
<name>A0A642B4X9_BACOV</name>
<organism evidence="1">
    <name type="scientific">Bacteroides ovatus</name>
    <dbReference type="NCBI Taxonomy" id="28116"/>
    <lineage>
        <taxon>Bacteria</taxon>
        <taxon>Pseudomonadati</taxon>
        <taxon>Bacteroidota</taxon>
        <taxon>Bacteroidia</taxon>
        <taxon>Bacteroidales</taxon>
        <taxon>Bacteroidaceae</taxon>
        <taxon>Bacteroides</taxon>
    </lineage>
</organism>